<name>A0ABT3WK96_9PROT</name>
<dbReference type="InterPro" id="IPR003142">
    <property type="entry name" value="BPL_C"/>
</dbReference>
<dbReference type="PROSITE" id="PS51733">
    <property type="entry name" value="BPL_LPL_CATALYTIC"/>
    <property type="match status" value="1"/>
</dbReference>
<sequence>MTWRFEIYETLASTSDFCRERAEAGEKTRLAVLARRQSAARGSRGRTWESGEGNLAFSFLFHAPETASFRSILPYLAGLALYDGLVEAAALSPDECQQLHLKWPNDLLLNSHKMAGILIETGVVSATVCWVVIGIGVNLQKAPTLTERKVVAFSALKPPPEPQLCAESILRAFDKWWNEWQKEGEATLWKAWLKRAHPLGTRLILERHGKRTSGRFAGLDVQGRLLLTQDDGTVTSVVTGDVICE</sequence>
<dbReference type="PANTHER" id="PTHR12835:SF5">
    <property type="entry name" value="BIOTIN--PROTEIN LIGASE"/>
    <property type="match status" value="1"/>
</dbReference>
<dbReference type="Pfam" id="PF03099">
    <property type="entry name" value="BPL_LplA_LipB"/>
    <property type="match status" value="1"/>
</dbReference>
<dbReference type="Proteomes" id="UP001165575">
    <property type="component" value="Unassembled WGS sequence"/>
</dbReference>
<evidence type="ECO:0000256" key="4">
    <source>
        <dbReference type="ARBA" id="ARBA00047846"/>
    </source>
</evidence>
<accession>A0ABT3WK96</accession>
<evidence type="ECO:0000259" key="5">
    <source>
        <dbReference type="PROSITE" id="PS51733"/>
    </source>
</evidence>
<dbReference type="SUPFAM" id="SSF55681">
    <property type="entry name" value="Class II aaRS and biotin synthetases"/>
    <property type="match status" value="1"/>
</dbReference>
<dbReference type="InterPro" id="IPR004143">
    <property type="entry name" value="BPL_LPL_catalytic"/>
</dbReference>
<evidence type="ECO:0000256" key="3">
    <source>
        <dbReference type="ARBA" id="ARBA00024227"/>
    </source>
</evidence>
<dbReference type="InterPro" id="IPR045864">
    <property type="entry name" value="aa-tRNA-synth_II/BPL/LPL"/>
</dbReference>
<dbReference type="Gene3D" id="3.30.930.10">
    <property type="entry name" value="Bira Bifunctional Protein, Domain 2"/>
    <property type="match status" value="1"/>
</dbReference>
<gene>
    <name evidence="6" type="ORF">NQF89_02735</name>
</gene>
<dbReference type="InterPro" id="IPR004408">
    <property type="entry name" value="Biotin_CoA_COase_ligase"/>
</dbReference>
<evidence type="ECO:0000313" key="6">
    <source>
        <dbReference type="EMBL" id="MCX5619343.1"/>
    </source>
</evidence>
<dbReference type="CDD" id="cd16442">
    <property type="entry name" value="BPL"/>
    <property type="match status" value="1"/>
</dbReference>
<dbReference type="EMBL" id="JANIDX010000002">
    <property type="protein sequence ID" value="MCX5619343.1"/>
    <property type="molecule type" value="Genomic_DNA"/>
</dbReference>
<evidence type="ECO:0000313" key="7">
    <source>
        <dbReference type="Proteomes" id="UP001165575"/>
    </source>
</evidence>
<dbReference type="Gene3D" id="2.30.30.100">
    <property type="match status" value="1"/>
</dbReference>
<dbReference type="Pfam" id="PF02237">
    <property type="entry name" value="BPL_C"/>
    <property type="match status" value="1"/>
</dbReference>
<dbReference type="GO" id="GO:0004077">
    <property type="term" value="F:biotin--[biotin carboxyl-carrier protein] ligase activity"/>
    <property type="evidence" value="ECO:0007669"/>
    <property type="project" value="UniProtKB-EC"/>
</dbReference>
<protein>
    <recommendedName>
        <fullName evidence="3">biotin--[biotin carboxyl-carrier protein] ligase</fullName>
        <ecNumber evidence="3">6.3.4.15</ecNumber>
    </recommendedName>
</protein>
<organism evidence="6 7">
    <name type="scientific">Bombella pollinis</name>
    <dbReference type="NCBI Taxonomy" id="2967337"/>
    <lineage>
        <taxon>Bacteria</taxon>
        <taxon>Pseudomonadati</taxon>
        <taxon>Pseudomonadota</taxon>
        <taxon>Alphaproteobacteria</taxon>
        <taxon>Acetobacterales</taxon>
        <taxon>Acetobacteraceae</taxon>
        <taxon>Bombella</taxon>
    </lineage>
</organism>
<dbReference type="PANTHER" id="PTHR12835">
    <property type="entry name" value="BIOTIN PROTEIN LIGASE"/>
    <property type="match status" value="1"/>
</dbReference>
<dbReference type="RefSeq" id="WP_155573293.1">
    <property type="nucleotide sequence ID" value="NZ_JANIDX010000002.1"/>
</dbReference>
<keyword evidence="2" id="KW-0092">Biotin</keyword>
<keyword evidence="1 6" id="KW-0436">Ligase</keyword>
<feature type="domain" description="BPL/LPL catalytic" evidence="5">
    <location>
        <begin position="1"/>
        <end position="181"/>
    </location>
</feature>
<evidence type="ECO:0000256" key="1">
    <source>
        <dbReference type="ARBA" id="ARBA00022598"/>
    </source>
</evidence>
<reference evidence="6 7" key="1">
    <citation type="submission" date="2022-07" db="EMBL/GenBank/DDBJ databases">
        <title>Bombella genomes.</title>
        <authorList>
            <person name="Harer L."/>
            <person name="Styblova S."/>
            <person name="Ehrmann M."/>
        </authorList>
    </citation>
    <scope>NUCLEOTIDE SEQUENCE [LARGE SCALE GENOMIC DNA]</scope>
    <source>
        <strain evidence="6 7">TMW 2.2556</strain>
    </source>
</reference>
<comment type="catalytic activity">
    <reaction evidence="4">
        <text>biotin + L-lysyl-[protein] + ATP = N(6)-biotinyl-L-lysyl-[protein] + AMP + diphosphate + H(+)</text>
        <dbReference type="Rhea" id="RHEA:11756"/>
        <dbReference type="Rhea" id="RHEA-COMP:9752"/>
        <dbReference type="Rhea" id="RHEA-COMP:10505"/>
        <dbReference type="ChEBI" id="CHEBI:15378"/>
        <dbReference type="ChEBI" id="CHEBI:29969"/>
        <dbReference type="ChEBI" id="CHEBI:30616"/>
        <dbReference type="ChEBI" id="CHEBI:33019"/>
        <dbReference type="ChEBI" id="CHEBI:57586"/>
        <dbReference type="ChEBI" id="CHEBI:83144"/>
        <dbReference type="ChEBI" id="CHEBI:456215"/>
        <dbReference type="EC" id="6.3.4.15"/>
    </reaction>
</comment>
<evidence type="ECO:0000256" key="2">
    <source>
        <dbReference type="ARBA" id="ARBA00023267"/>
    </source>
</evidence>
<keyword evidence="7" id="KW-1185">Reference proteome</keyword>
<comment type="caution">
    <text evidence="6">The sequence shown here is derived from an EMBL/GenBank/DDBJ whole genome shotgun (WGS) entry which is preliminary data.</text>
</comment>
<dbReference type="NCBIfam" id="TIGR00121">
    <property type="entry name" value="birA_ligase"/>
    <property type="match status" value="1"/>
</dbReference>
<proteinExistence type="predicted"/>
<dbReference type="EC" id="6.3.4.15" evidence="3"/>